<dbReference type="AlphaFoldDB" id="A0A1T5CZ05"/>
<evidence type="ECO:0000256" key="2">
    <source>
        <dbReference type="ARBA" id="ARBA00023125"/>
    </source>
</evidence>
<evidence type="ECO:0000256" key="3">
    <source>
        <dbReference type="ARBA" id="ARBA00023163"/>
    </source>
</evidence>
<dbReference type="SMART" id="SM00342">
    <property type="entry name" value="HTH_ARAC"/>
    <property type="match status" value="1"/>
</dbReference>
<evidence type="ECO:0000259" key="4">
    <source>
        <dbReference type="PROSITE" id="PS01124"/>
    </source>
</evidence>
<dbReference type="Gene3D" id="1.10.10.60">
    <property type="entry name" value="Homeodomain-like"/>
    <property type="match status" value="1"/>
</dbReference>
<protein>
    <submittedName>
        <fullName evidence="5">AraC-like ligand binding domain-containing protein</fullName>
    </submittedName>
</protein>
<dbReference type="InterPro" id="IPR009057">
    <property type="entry name" value="Homeodomain-like_sf"/>
</dbReference>
<sequence length="293" mass="33867">MDVNVFERISFNKIKELIETESIYNDILISDQINLQPSMEITYSRIEGIVFGYCMQGTATIQIDSKTVFIEHRDSLVIFPEQILDLKATSSDFKGFIYILSLTFLDQLSIDIQRLLPLVVSVKDNPVCRLSEEEGISFTDYFLMIKKKMALKSHPQQLKIIQNILEALIIEIGHVYKQKHSVELSKTNRKSTLFNQFMQDLGTYYKTERSVSFYASRLCITPKYLSSITKEMINKNPVELITQCVLVESKTMLKSTSLSIQQISDALNFPNQSFFGKYFKRYSGMSPQQYRQS</sequence>
<dbReference type="InterPro" id="IPR003313">
    <property type="entry name" value="AraC-bd"/>
</dbReference>
<dbReference type="Proteomes" id="UP000190852">
    <property type="component" value="Unassembled WGS sequence"/>
</dbReference>
<dbReference type="Pfam" id="PF02311">
    <property type="entry name" value="AraC_binding"/>
    <property type="match status" value="1"/>
</dbReference>
<evidence type="ECO:0000313" key="5">
    <source>
        <dbReference type="EMBL" id="SKB64571.1"/>
    </source>
</evidence>
<keyword evidence="2" id="KW-0238">DNA-binding</keyword>
<reference evidence="6" key="1">
    <citation type="submission" date="2017-02" db="EMBL/GenBank/DDBJ databases">
        <authorList>
            <person name="Varghese N."/>
            <person name="Submissions S."/>
        </authorList>
    </citation>
    <scope>NUCLEOTIDE SEQUENCE [LARGE SCALE GENOMIC DNA]</scope>
    <source>
        <strain evidence="6">DSM 24967</strain>
    </source>
</reference>
<dbReference type="GO" id="GO:0043565">
    <property type="term" value="F:sequence-specific DNA binding"/>
    <property type="evidence" value="ECO:0007669"/>
    <property type="project" value="InterPro"/>
</dbReference>
<dbReference type="Pfam" id="PF12833">
    <property type="entry name" value="HTH_18"/>
    <property type="match status" value="1"/>
</dbReference>
<dbReference type="PROSITE" id="PS01124">
    <property type="entry name" value="HTH_ARAC_FAMILY_2"/>
    <property type="match status" value="1"/>
</dbReference>
<gene>
    <name evidence="5" type="ORF">SAMN05660349_02171</name>
</gene>
<keyword evidence="6" id="KW-1185">Reference proteome</keyword>
<name>A0A1T5CZ05_9BACT</name>
<dbReference type="PANTHER" id="PTHR43280">
    <property type="entry name" value="ARAC-FAMILY TRANSCRIPTIONAL REGULATOR"/>
    <property type="match status" value="1"/>
</dbReference>
<dbReference type="EMBL" id="FUYQ01000015">
    <property type="protein sequence ID" value="SKB64571.1"/>
    <property type="molecule type" value="Genomic_DNA"/>
</dbReference>
<dbReference type="InterPro" id="IPR018060">
    <property type="entry name" value="HTH_AraC"/>
</dbReference>
<dbReference type="RefSeq" id="WP_079683658.1">
    <property type="nucleotide sequence ID" value="NZ_FUYQ01000015.1"/>
</dbReference>
<feature type="domain" description="HTH araC/xylS-type" evidence="4">
    <location>
        <begin position="195"/>
        <end position="293"/>
    </location>
</feature>
<evidence type="ECO:0000256" key="1">
    <source>
        <dbReference type="ARBA" id="ARBA00023015"/>
    </source>
</evidence>
<accession>A0A1T5CZ05</accession>
<proteinExistence type="predicted"/>
<organism evidence="5 6">
    <name type="scientific">Parabacteroides chartae</name>
    <dbReference type="NCBI Taxonomy" id="1037355"/>
    <lineage>
        <taxon>Bacteria</taxon>
        <taxon>Pseudomonadati</taxon>
        <taxon>Bacteroidota</taxon>
        <taxon>Bacteroidia</taxon>
        <taxon>Bacteroidales</taxon>
        <taxon>Tannerellaceae</taxon>
        <taxon>Parabacteroides</taxon>
    </lineage>
</organism>
<dbReference type="SUPFAM" id="SSF46689">
    <property type="entry name" value="Homeodomain-like"/>
    <property type="match status" value="1"/>
</dbReference>
<dbReference type="GO" id="GO:0003700">
    <property type="term" value="F:DNA-binding transcription factor activity"/>
    <property type="evidence" value="ECO:0007669"/>
    <property type="project" value="InterPro"/>
</dbReference>
<evidence type="ECO:0000313" key="6">
    <source>
        <dbReference type="Proteomes" id="UP000190852"/>
    </source>
</evidence>
<keyword evidence="3" id="KW-0804">Transcription</keyword>
<dbReference type="PANTHER" id="PTHR43280:SF32">
    <property type="entry name" value="TRANSCRIPTIONAL REGULATORY PROTEIN"/>
    <property type="match status" value="1"/>
</dbReference>
<keyword evidence="1" id="KW-0805">Transcription regulation</keyword>